<keyword evidence="10" id="KW-1185">Reference proteome</keyword>
<evidence type="ECO:0000259" key="7">
    <source>
        <dbReference type="PROSITE" id="PS50157"/>
    </source>
</evidence>
<feature type="compositionally biased region" description="Low complexity" evidence="6">
    <location>
        <begin position="1156"/>
        <end position="1165"/>
    </location>
</feature>
<dbReference type="PANTHER" id="PTHR23234:SF10">
    <property type="entry name" value="RIKEN CDNA 6720489N17 GENE-RELATED"/>
    <property type="match status" value="1"/>
</dbReference>
<gene>
    <name evidence="9" type="ORF">SARC_05086</name>
</gene>
<evidence type="ECO:0000256" key="5">
    <source>
        <dbReference type="PROSITE-ProRule" id="PRU00134"/>
    </source>
</evidence>
<feature type="compositionally biased region" description="Basic and acidic residues" evidence="6">
    <location>
        <begin position="334"/>
        <end position="344"/>
    </location>
</feature>
<feature type="compositionally biased region" description="Acidic residues" evidence="6">
    <location>
        <begin position="960"/>
        <end position="969"/>
    </location>
</feature>
<evidence type="ECO:0008006" key="11">
    <source>
        <dbReference type="Google" id="ProtNLM"/>
    </source>
</evidence>
<dbReference type="OrthoDB" id="5945798at2759"/>
<evidence type="ECO:0000256" key="1">
    <source>
        <dbReference type="ARBA" id="ARBA00022723"/>
    </source>
</evidence>
<dbReference type="SMART" id="SM00355">
    <property type="entry name" value="ZnF_C2H2"/>
    <property type="match status" value="4"/>
</dbReference>
<feature type="compositionally biased region" description="Low complexity" evidence="6">
    <location>
        <begin position="158"/>
        <end position="168"/>
    </location>
</feature>
<feature type="region of interest" description="Disordered" evidence="6">
    <location>
        <begin position="62"/>
        <end position="81"/>
    </location>
</feature>
<reference evidence="9 10" key="1">
    <citation type="submission" date="2011-02" db="EMBL/GenBank/DDBJ databases">
        <title>The Genome Sequence of Sphaeroforma arctica JP610.</title>
        <authorList>
            <consortium name="The Broad Institute Genome Sequencing Platform"/>
            <person name="Russ C."/>
            <person name="Cuomo C."/>
            <person name="Young S.K."/>
            <person name="Zeng Q."/>
            <person name="Gargeya S."/>
            <person name="Alvarado L."/>
            <person name="Berlin A."/>
            <person name="Chapman S.B."/>
            <person name="Chen Z."/>
            <person name="Freedman E."/>
            <person name="Gellesch M."/>
            <person name="Goldberg J."/>
            <person name="Griggs A."/>
            <person name="Gujja S."/>
            <person name="Heilman E."/>
            <person name="Heiman D."/>
            <person name="Howarth C."/>
            <person name="Mehta T."/>
            <person name="Neiman D."/>
            <person name="Pearson M."/>
            <person name="Roberts A."/>
            <person name="Saif S."/>
            <person name="Shea T."/>
            <person name="Shenoy N."/>
            <person name="Sisk P."/>
            <person name="Stolte C."/>
            <person name="Sykes S."/>
            <person name="White J."/>
            <person name="Yandava C."/>
            <person name="Burger G."/>
            <person name="Gray M.W."/>
            <person name="Holland P.W.H."/>
            <person name="King N."/>
            <person name="Lang F.B.F."/>
            <person name="Roger A.J."/>
            <person name="Ruiz-Trillo I."/>
            <person name="Haas B."/>
            <person name="Nusbaum C."/>
            <person name="Birren B."/>
        </authorList>
    </citation>
    <scope>NUCLEOTIDE SEQUENCE [LARGE SCALE GENOMIC DNA]</scope>
    <source>
        <strain evidence="9 10">JP610</strain>
    </source>
</reference>
<dbReference type="GO" id="GO:0008270">
    <property type="term" value="F:zinc ion binding"/>
    <property type="evidence" value="ECO:0007669"/>
    <property type="project" value="UniProtKB-KW"/>
</dbReference>
<evidence type="ECO:0000313" key="10">
    <source>
        <dbReference type="Proteomes" id="UP000054560"/>
    </source>
</evidence>
<dbReference type="Gene3D" id="3.30.160.60">
    <property type="entry name" value="Classic Zinc Finger"/>
    <property type="match status" value="1"/>
</dbReference>
<dbReference type="PROSITE" id="PS50865">
    <property type="entry name" value="ZF_MYND_2"/>
    <property type="match status" value="1"/>
</dbReference>
<feature type="compositionally biased region" description="Basic and acidic residues" evidence="6">
    <location>
        <begin position="244"/>
        <end position="259"/>
    </location>
</feature>
<evidence type="ECO:0000259" key="8">
    <source>
        <dbReference type="PROSITE" id="PS50865"/>
    </source>
</evidence>
<dbReference type="PROSITE" id="PS01360">
    <property type="entry name" value="ZF_MYND_1"/>
    <property type="match status" value="1"/>
</dbReference>
<dbReference type="Pfam" id="PF01753">
    <property type="entry name" value="zf-MYND"/>
    <property type="match status" value="1"/>
</dbReference>
<dbReference type="InterPro" id="IPR013087">
    <property type="entry name" value="Znf_C2H2_type"/>
</dbReference>
<feature type="region of interest" description="Disordered" evidence="6">
    <location>
        <begin position="1090"/>
        <end position="1306"/>
    </location>
</feature>
<feature type="compositionally biased region" description="Basic and acidic residues" evidence="6">
    <location>
        <begin position="748"/>
        <end position="758"/>
    </location>
</feature>
<evidence type="ECO:0000256" key="4">
    <source>
        <dbReference type="ARBA" id="ARBA00022833"/>
    </source>
</evidence>
<evidence type="ECO:0000256" key="2">
    <source>
        <dbReference type="ARBA" id="ARBA00022737"/>
    </source>
</evidence>
<feature type="region of interest" description="Disordered" evidence="6">
    <location>
        <begin position="239"/>
        <end position="259"/>
    </location>
</feature>
<dbReference type="PROSITE" id="PS00028">
    <property type="entry name" value="ZINC_FINGER_C2H2_1"/>
    <property type="match status" value="2"/>
</dbReference>
<feature type="region of interest" description="Disordered" evidence="6">
    <location>
        <begin position="138"/>
        <end position="175"/>
    </location>
</feature>
<feature type="compositionally biased region" description="Polar residues" evidence="6">
    <location>
        <begin position="611"/>
        <end position="624"/>
    </location>
</feature>
<keyword evidence="3 5" id="KW-0863">Zinc-finger</keyword>
<dbReference type="EMBL" id="KQ241908">
    <property type="protein sequence ID" value="KNC82630.1"/>
    <property type="molecule type" value="Genomic_DNA"/>
</dbReference>
<dbReference type="Proteomes" id="UP000054560">
    <property type="component" value="Unassembled WGS sequence"/>
</dbReference>
<dbReference type="InterPro" id="IPR002893">
    <property type="entry name" value="Znf_MYND"/>
</dbReference>
<feature type="compositionally biased region" description="Polar residues" evidence="6">
    <location>
        <begin position="143"/>
        <end position="153"/>
    </location>
</feature>
<accession>A0A0L0G0P6</accession>
<feature type="compositionally biased region" description="Polar residues" evidence="6">
    <location>
        <begin position="63"/>
        <end position="80"/>
    </location>
</feature>
<dbReference type="RefSeq" id="XP_014156532.1">
    <property type="nucleotide sequence ID" value="XM_014301057.1"/>
</dbReference>
<dbReference type="PANTHER" id="PTHR23234">
    <property type="entry name" value="ZNF44 PROTEIN"/>
    <property type="match status" value="1"/>
</dbReference>
<feature type="compositionally biased region" description="Basic and acidic residues" evidence="6">
    <location>
        <begin position="697"/>
        <end position="708"/>
    </location>
</feature>
<organism evidence="9 10">
    <name type="scientific">Sphaeroforma arctica JP610</name>
    <dbReference type="NCBI Taxonomy" id="667725"/>
    <lineage>
        <taxon>Eukaryota</taxon>
        <taxon>Ichthyosporea</taxon>
        <taxon>Ichthyophonida</taxon>
        <taxon>Sphaeroforma</taxon>
    </lineage>
</organism>
<proteinExistence type="predicted"/>
<feature type="region of interest" description="Disordered" evidence="6">
    <location>
        <begin position="334"/>
        <end position="498"/>
    </location>
</feature>
<evidence type="ECO:0000256" key="6">
    <source>
        <dbReference type="SAM" id="MobiDB-lite"/>
    </source>
</evidence>
<keyword evidence="4" id="KW-0862">Zinc</keyword>
<sequence>MASPARAKGLAMICVMCAKPPELSCPCLERYYCSRDCQRVDWKEKGHKTACKNFNTVRKVGSVASSRNTPQDLKQASTPHSGVKYTAAASGVGTKSQTEDISFDATLATTTPTVANRDALDHKNTQVTTASAAIKSTAVGASDSRSPVPNISSDKVVGSASGESEASGMQRPSAGIKSLGYNTTRVVFGDEMVNPLETVHKVDKVVKEGDASENAPAHDIMADGGGVGTLVAKTTGTALTEHNTGGDHKDTDLGTEKDVGPIGKDLVDVRKVSNDQAKHVREPTIVTAHVTRTPARPTNMHPTDMNIGHKDAEIVTQEASSLPEVEIHFSDGFRGTETKSETAKKRARKGPSMSEAFSGGWGEHLQRSHSTGMRRVRSKSVSRSSSRPTTDNCGGRLARAKSVSHIPSRREVARRASVSVPKHGYTIRAQSVRPERKAADAQPNENQRPVFRGKEATAKEDKVLVANNKPGVQTAGLDVADTPAGEGDVAAEPSTNSGHSEMVIAKAPSQSVVSASQTDVPESDVMDISEMDNAETPASHTKHQTAPQPTAAAKRSPTGPTAAARARSTLDSEEMAMDSDGVAQIQLDDWQVNVAGGRVSAATVRTKTHGNESTATNDTQSGKGTSLGGTKVSTEGVTKGRAKEVNPAKAKGVDVNKAAEVKASSEEKNVEDSTKPSQLDTVESEVDEVASYSRHPVPSDERRNESKAARGQQSAEAQSLVGSDQGARHNEFQQAEEENVEESVAGETKAKSNTEKSVSETLISKQPAEVTDSSLESVINGVAEDAEGPLSFDGFVKSLQENIRRKNQGNLIDSSRHTKESTMKQQEVGKVSKNQSESKRDQDTTEHTHATGPIQDDTFTQNGTAESAKASARKSRPKTKPYEAKKRANKKRKVPAATSHSQDGSVAVESAEHRTSNKPVTGPEVSSAPTGKYPPRVMRSAKQLAIMAGDGDEGTKGEDVVELTSEDEELVPRASPVKPASKTSRQASKTSAKTVKAKRNPIKSPSVKEQRAPSRVSDTDKNTKRANGAQKRKASGQQLSRTQARSRNGDKDSTENGANDPRLALKLEKKKKELAKLTCWDFDPAEVQALPKGRATRSGNAIEAAVPPTLTPDVSVSTNAKSKAKTSGKSAKSKTSGTSAETKTPSKRAKSKAFGKDTTSTSTEGGKSKGSGKDTASTGSEGGKSKGSGKDITSTGSEGGKGSKLFVDSGKDIARPHVTRRRLRQANEGSTGSKNTTADTHRTAKKRTRSETHADSEYDSDGDDNAEKAKAKKVVNKKTRVSGGVMDGKALSSSASICGKPSRTTRARARELAGSTGEDGRAFSTETVYNTHAEGQLTVKPSGSGDTVVREEESDSELDFSGGFLDSGDDVRPSISLNSTDSGAQYVCRETHCGRSFALKAQLNAHSTAKHGRSTALHCLYDSCTQIYECRSELNVHVIVDHLRLRPFKCEFSSCAERFASHAERFRHMRVHVKGQAYACKHHGCNYTSRSKIMRNTHMATHRVPVAQE</sequence>
<feature type="domain" description="C2H2-type" evidence="7">
    <location>
        <begin position="1386"/>
        <end position="1416"/>
    </location>
</feature>
<dbReference type="GeneID" id="25905590"/>
<dbReference type="InterPro" id="IPR050758">
    <property type="entry name" value="Znf_C2H2-type"/>
</dbReference>
<dbReference type="PROSITE" id="PS50157">
    <property type="entry name" value="ZINC_FINGER_C2H2_2"/>
    <property type="match status" value="2"/>
</dbReference>
<feature type="region of interest" description="Disordered" evidence="6">
    <location>
        <begin position="802"/>
        <end position="1064"/>
    </location>
</feature>
<feature type="compositionally biased region" description="Polar residues" evidence="6">
    <location>
        <begin position="1035"/>
        <end position="1046"/>
    </location>
</feature>
<feature type="compositionally biased region" description="Polar residues" evidence="6">
    <location>
        <begin position="711"/>
        <end position="722"/>
    </location>
</feature>
<dbReference type="Gene3D" id="6.10.140.2220">
    <property type="match status" value="1"/>
</dbReference>
<feature type="region of interest" description="Disordered" evidence="6">
    <location>
        <begin position="532"/>
        <end position="571"/>
    </location>
</feature>
<evidence type="ECO:0000256" key="3">
    <source>
        <dbReference type="ARBA" id="ARBA00022771"/>
    </source>
</evidence>
<feature type="domain" description="MYND-type" evidence="8">
    <location>
        <begin position="14"/>
        <end position="51"/>
    </location>
</feature>
<dbReference type="SUPFAM" id="SSF144232">
    <property type="entry name" value="HIT/MYND zinc finger-like"/>
    <property type="match status" value="1"/>
</dbReference>
<dbReference type="eggNOG" id="KOG1721">
    <property type="taxonomic scope" value="Eukaryota"/>
</dbReference>
<feature type="compositionally biased region" description="Polar residues" evidence="6">
    <location>
        <begin position="536"/>
        <end position="548"/>
    </location>
</feature>
<name>A0A0L0G0P6_9EUKA</name>
<feature type="compositionally biased region" description="Basic residues" evidence="6">
    <location>
        <begin position="1270"/>
        <end position="1280"/>
    </location>
</feature>
<keyword evidence="2" id="KW-0677">Repeat</keyword>
<feature type="compositionally biased region" description="Polar residues" evidence="6">
    <location>
        <begin position="1227"/>
        <end position="1238"/>
    </location>
</feature>
<feature type="domain" description="C2H2-type" evidence="7">
    <location>
        <begin position="1448"/>
        <end position="1477"/>
    </location>
</feature>
<feature type="compositionally biased region" description="Basic and acidic residues" evidence="6">
    <location>
        <begin position="452"/>
        <end position="463"/>
    </location>
</feature>
<feature type="compositionally biased region" description="Basic and acidic residues" evidence="6">
    <location>
        <begin position="1006"/>
        <end position="1023"/>
    </location>
</feature>
<protein>
    <recommendedName>
        <fullName evidence="11">MYND-type domain-containing protein</fullName>
    </recommendedName>
</protein>
<evidence type="ECO:0000313" key="9">
    <source>
        <dbReference type="EMBL" id="KNC82630.1"/>
    </source>
</evidence>
<keyword evidence="1" id="KW-0479">Metal-binding</keyword>
<feature type="compositionally biased region" description="Low complexity" evidence="6">
    <location>
        <begin position="1117"/>
        <end position="1143"/>
    </location>
</feature>
<feature type="region of interest" description="Disordered" evidence="6">
    <location>
        <begin position="603"/>
        <end position="773"/>
    </location>
</feature>
<feature type="compositionally biased region" description="Basic and acidic residues" evidence="6">
    <location>
        <begin position="836"/>
        <end position="849"/>
    </location>
</feature>
<feature type="compositionally biased region" description="Basic and acidic residues" evidence="6">
    <location>
        <begin position="641"/>
        <end position="674"/>
    </location>
</feature>
<dbReference type="STRING" id="667725.A0A0L0G0P6"/>